<reference evidence="2" key="1">
    <citation type="journal article" date="2020" name="Stud. Mycol.">
        <title>101 Dothideomycetes genomes: a test case for predicting lifestyles and emergence of pathogens.</title>
        <authorList>
            <person name="Haridas S."/>
            <person name="Albert R."/>
            <person name="Binder M."/>
            <person name="Bloem J."/>
            <person name="Labutti K."/>
            <person name="Salamov A."/>
            <person name="Andreopoulos B."/>
            <person name="Baker S."/>
            <person name="Barry K."/>
            <person name="Bills G."/>
            <person name="Bluhm B."/>
            <person name="Cannon C."/>
            <person name="Castanera R."/>
            <person name="Culley D."/>
            <person name="Daum C."/>
            <person name="Ezra D."/>
            <person name="Gonzalez J."/>
            <person name="Henrissat B."/>
            <person name="Kuo A."/>
            <person name="Liang C."/>
            <person name="Lipzen A."/>
            <person name="Lutzoni F."/>
            <person name="Magnuson J."/>
            <person name="Mondo S."/>
            <person name="Nolan M."/>
            <person name="Ohm R."/>
            <person name="Pangilinan J."/>
            <person name="Park H.-J."/>
            <person name="Ramirez L."/>
            <person name="Alfaro M."/>
            <person name="Sun H."/>
            <person name="Tritt A."/>
            <person name="Yoshinaga Y."/>
            <person name="Zwiers L.-H."/>
            <person name="Turgeon B."/>
            <person name="Goodwin S."/>
            <person name="Spatafora J."/>
            <person name="Crous P."/>
            <person name="Grigoriev I."/>
        </authorList>
    </citation>
    <scope>NUCLEOTIDE SEQUENCE</scope>
    <source>
        <strain evidence="2">CBS 133067</strain>
    </source>
</reference>
<protein>
    <recommendedName>
        <fullName evidence="1">DUF7730 domain-containing protein</fullName>
    </recommendedName>
</protein>
<dbReference type="AlphaFoldDB" id="A0A9P4IPL8"/>
<dbReference type="OrthoDB" id="2951834at2759"/>
<dbReference type="EMBL" id="ML978121">
    <property type="protein sequence ID" value="KAF2103687.1"/>
    <property type="molecule type" value="Genomic_DNA"/>
</dbReference>
<accession>A0A9P4IPL8</accession>
<dbReference type="Proteomes" id="UP000799772">
    <property type="component" value="Unassembled WGS sequence"/>
</dbReference>
<evidence type="ECO:0000313" key="3">
    <source>
        <dbReference type="Proteomes" id="UP000799772"/>
    </source>
</evidence>
<dbReference type="InterPro" id="IPR038883">
    <property type="entry name" value="AN11006-like"/>
</dbReference>
<name>A0A9P4IPL8_9PEZI</name>
<keyword evidence="3" id="KW-1185">Reference proteome</keyword>
<comment type="caution">
    <text evidence="2">The sequence shown here is derived from an EMBL/GenBank/DDBJ whole genome shotgun (WGS) entry which is preliminary data.</text>
</comment>
<organism evidence="2 3">
    <name type="scientific">Rhizodiscina lignyota</name>
    <dbReference type="NCBI Taxonomy" id="1504668"/>
    <lineage>
        <taxon>Eukaryota</taxon>
        <taxon>Fungi</taxon>
        <taxon>Dikarya</taxon>
        <taxon>Ascomycota</taxon>
        <taxon>Pezizomycotina</taxon>
        <taxon>Dothideomycetes</taxon>
        <taxon>Pleosporomycetidae</taxon>
        <taxon>Aulographales</taxon>
        <taxon>Rhizodiscinaceae</taxon>
        <taxon>Rhizodiscina</taxon>
    </lineage>
</organism>
<sequence>MRASSTPQPTRHDHFPFLQLSAEIRLIIYRQALVSDGPLLFSVSKPEEAPKDFDEDFDSGEFDSGVLLRDSKQSQQKGADLVPALLRVNKQIYREASRILYSENVILLDLNTAIYSVNSLQQKTRSLFRHIRINITSHHDILDGFSDLVRVGLRYCKGLRTLTVDLPGGWATLDPGSDGDNTTAGKPRYSRNNVYANAFHILRWLPKSTQVILEGSPSPEIRKVVAHREKAAKELDEVSECSSPHRTAILIHLCVIG</sequence>
<evidence type="ECO:0000313" key="2">
    <source>
        <dbReference type="EMBL" id="KAF2103687.1"/>
    </source>
</evidence>
<dbReference type="PANTHER" id="PTHR42085">
    <property type="entry name" value="F-BOX DOMAIN-CONTAINING PROTEIN"/>
    <property type="match status" value="1"/>
</dbReference>
<gene>
    <name evidence="2" type="ORF">NA57DRAFT_30866</name>
</gene>
<proteinExistence type="predicted"/>
<dbReference type="InterPro" id="IPR056632">
    <property type="entry name" value="DUF7730"/>
</dbReference>
<dbReference type="PANTHER" id="PTHR42085:SF7">
    <property type="entry name" value="F-BOX DOMAIN-CONTAINING PROTEIN"/>
    <property type="match status" value="1"/>
</dbReference>
<evidence type="ECO:0000259" key="1">
    <source>
        <dbReference type="Pfam" id="PF24864"/>
    </source>
</evidence>
<feature type="domain" description="DUF7730" evidence="1">
    <location>
        <begin position="17"/>
        <end position="136"/>
    </location>
</feature>
<dbReference type="Pfam" id="PF24864">
    <property type="entry name" value="DUF7730"/>
    <property type="match status" value="1"/>
</dbReference>